<dbReference type="Proteomes" id="UP000444721">
    <property type="component" value="Unassembled WGS sequence"/>
</dbReference>
<dbReference type="OrthoDB" id="10376335at2759"/>
<name>A0A6A5BRU2_NAEFO</name>
<dbReference type="VEuPathDB" id="AmoebaDB:NfTy_067820"/>
<organism evidence="3 4">
    <name type="scientific">Naegleria fowleri</name>
    <name type="common">Brain eating amoeba</name>
    <dbReference type="NCBI Taxonomy" id="5763"/>
    <lineage>
        <taxon>Eukaryota</taxon>
        <taxon>Discoba</taxon>
        <taxon>Heterolobosea</taxon>
        <taxon>Tetramitia</taxon>
        <taxon>Eutetramitia</taxon>
        <taxon>Vahlkampfiidae</taxon>
        <taxon>Naegleria</taxon>
    </lineage>
</organism>
<keyword evidence="1" id="KW-0472">Membrane</keyword>
<dbReference type="RefSeq" id="XP_044560362.1">
    <property type="nucleotide sequence ID" value="XM_044709190.1"/>
</dbReference>
<accession>A0A6A5BRU2</accession>
<keyword evidence="4" id="KW-1185">Reference proteome</keyword>
<keyword evidence="1" id="KW-0812">Transmembrane</keyword>
<dbReference type="AlphaFoldDB" id="A0A6A5BRU2"/>
<reference evidence="3 4" key="1">
    <citation type="journal article" date="2019" name="Sci. Rep.">
        <title>Nanopore sequencing improves the draft genome of the human pathogenic amoeba Naegleria fowleri.</title>
        <authorList>
            <person name="Liechti N."/>
            <person name="Schurch N."/>
            <person name="Bruggmann R."/>
            <person name="Wittwer M."/>
        </authorList>
    </citation>
    <scope>NUCLEOTIDE SEQUENCE [LARGE SCALE GENOMIC DNA]</scope>
    <source>
        <strain evidence="3 4">ATCC 30894</strain>
    </source>
</reference>
<dbReference type="VEuPathDB" id="AmoebaDB:NF0082540"/>
<feature type="transmembrane region" description="Helical" evidence="1">
    <location>
        <begin position="34"/>
        <end position="53"/>
    </location>
</feature>
<dbReference type="Pfam" id="PF04577">
    <property type="entry name" value="Glyco_transf_61"/>
    <property type="match status" value="1"/>
</dbReference>
<dbReference type="GeneID" id="68112861"/>
<dbReference type="GO" id="GO:0016757">
    <property type="term" value="F:glycosyltransferase activity"/>
    <property type="evidence" value="ECO:0007669"/>
    <property type="project" value="InterPro"/>
</dbReference>
<gene>
    <name evidence="3" type="ORF">FDP41_005643</name>
</gene>
<proteinExistence type="predicted"/>
<dbReference type="InterPro" id="IPR049625">
    <property type="entry name" value="Glyco_transf_61_cat"/>
</dbReference>
<comment type="caution">
    <text evidence="3">The sequence shown here is derived from an EMBL/GenBank/DDBJ whole genome shotgun (WGS) entry which is preliminary data.</text>
</comment>
<protein>
    <recommendedName>
        <fullName evidence="2">Glycosyltransferase 61 catalytic domain-containing protein</fullName>
    </recommendedName>
</protein>
<dbReference type="VEuPathDB" id="AmoebaDB:FDP41_005643"/>
<keyword evidence="1" id="KW-1133">Transmembrane helix</keyword>
<feature type="domain" description="Glycosyltransferase 61 catalytic" evidence="2">
    <location>
        <begin position="386"/>
        <end position="496"/>
    </location>
</feature>
<evidence type="ECO:0000259" key="2">
    <source>
        <dbReference type="Pfam" id="PF04577"/>
    </source>
</evidence>
<sequence length="579" mass="67811">MMMMTRPFLILSNFVTSFLHNSSFFTRKKLNFAKLLFLCTFITTIICLYYQIIHKQQQHESSIVLKEGNNQQQQSVPQVRHPKYHSHIKLSGDYQCNKKGEKAQSYYNYSCRFNDLCLTTRGEFVLFHPRTRAFRGNESDYYKQLSEQVWTYSQGRHESQRGDFRVRLLDQELTLQFGYPSKPIVVIKNNDDNEEEENEAFKNIVKLDPNFLYLTQPVYALKRYASGNMGHFIFENIAMAVTQMMDYEFTFSNTLENFKKLLNNHVLFLDDLFDHSLQNWIGTYHYDVSLSNNITMEVSKLVSSNPILQLCKTNDKYFIEQLPCRNAEDIPLVSEPSPQHVTLAACFSQFRIGTEALFKSFPTREFVFTFYRQLTYDRLGIQPLPSEENDLSKIIPYLQKKPIKVVIHKKPILNNSHGKAIHNVDEIYHALKTRIPLDPYLKLYHPDQPIEIEMLEFVNLPLSQQVHYFSNIDVYISDQGSAAYYSVYLRKDATVIIGPSCWDKGNHCWMSEGFIILRGLTNVNVVNYLEIDHQASCHPRRTEKEENGCDPIFKPDLIVESVIAMLKKRYLKMVQHQLF</sequence>
<evidence type="ECO:0000313" key="4">
    <source>
        <dbReference type="Proteomes" id="UP000444721"/>
    </source>
</evidence>
<evidence type="ECO:0000313" key="3">
    <source>
        <dbReference type="EMBL" id="KAF0975649.1"/>
    </source>
</evidence>
<evidence type="ECO:0000256" key="1">
    <source>
        <dbReference type="SAM" id="Phobius"/>
    </source>
</evidence>
<dbReference type="EMBL" id="VFQX01000044">
    <property type="protein sequence ID" value="KAF0975649.1"/>
    <property type="molecule type" value="Genomic_DNA"/>
</dbReference>